<proteinExistence type="inferred from homology"/>
<dbReference type="AlphaFoldDB" id="A0A5D5ANF2"/>
<dbReference type="SUPFAM" id="SSF52833">
    <property type="entry name" value="Thioredoxin-like"/>
    <property type="match status" value="1"/>
</dbReference>
<dbReference type="GO" id="GO:0046872">
    <property type="term" value="F:metal ion binding"/>
    <property type="evidence" value="ECO:0007669"/>
    <property type="project" value="UniProtKB-KW"/>
</dbReference>
<dbReference type="Proteomes" id="UP000324104">
    <property type="component" value="Unassembled WGS sequence"/>
</dbReference>
<dbReference type="EMBL" id="VTAW01000026">
    <property type="protein sequence ID" value="TYT60940.1"/>
    <property type="molecule type" value="Genomic_DNA"/>
</dbReference>
<evidence type="ECO:0000256" key="2">
    <source>
        <dbReference type="ARBA" id="ARBA00023008"/>
    </source>
</evidence>
<evidence type="ECO:0000256" key="4">
    <source>
        <dbReference type="PIRSR" id="PIRSR603782-2"/>
    </source>
</evidence>
<evidence type="ECO:0000259" key="5">
    <source>
        <dbReference type="PROSITE" id="PS51352"/>
    </source>
</evidence>
<name>A0A5D5ANF2_9EURY</name>
<keyword evidence="7" id="KW-1185">Reference proteome</keyword>
<evidence type="ECO:0000256" key="1">
    <source>
        <dbReference type="ARBA" id="ARBA00010996"/>
    </source>
</evidence>
<keyword evidence="3" id="KW-0479">Metal-binding</keyword>
<feature type="binding site" evidence="3">
    <location>
        <position position="92"/>
    </location>
    <ligand>
        <name>Cu cation</name>
        <dbReference type="ChEBI" id="CHEBI:23378"/>
    </ligand>
</feature>
<dbReference type="Pfam" id="PF02630">
    <property type="entry name" value="SCO1-SenC"/>
    <property type="match status" value="1"/>
</dbReference>
<dbReference type="InterPro" id="IPR013766">
    <property type="entry name" value="Thioredoxin_domain"/>
</dbReference>
<gene>
    <name evidence="6" type="ORF">FYC77_16160</name>
</gene>
<evidence type="ECO:0000256" key="3">
    <source>
        <dbReference type="PIRSR" id="PIRSR603782-1"/>
    </source>
</evidence>
<comment type="similarity">
    <text evidence="1">Belongs to the SCO1/2 family.</text>
</comment>
<keyword evidence="2 3" id="KW-0186">Copper</keyword>
<dbReference type="InterPro" id="IPR036249">
    <property type="entry name" value="Thioredoxin-like_sf"/>
</dbReference>
<dbReference type="Gene3D" id="3.40.30.10">
    <property type="entry name" value="Glutaredoxin"/>
    <property type="match status" value="1"/>
</dbReference>
<keyword evidence="4" id="KW-1015">Disulfide bond</keyword>
<sequence>MHRRRALSLGATAGLTATAGCLTGLLDDDSADHAVLEPPEEGVHGDTSYPTYGEPLPTFELEDPIAETSVDVDALDDALVVTAFFASCPAECIPLMNSISRVQSIAADRGFEDETRILAVTFDPERDTADALREHADMLDIDYEADNWHYLRPEDDETATAVVYEDLGIPFEREELGDEYDFIHITVTFLVNPDGYVERAYRGEDPDPVQIADDLEGVLDGLE</sequence>
<dbReference type="InterPro" id="IPR003782">
    <property type="entry name" value="SCO1/SenC"/>
</dbReference>
<organism evidence="6 7">
    <name type="scientific">Natrialba swarupiae</name>
    <dbReference type="NCBI Taxonomy" id="2448032"/>
    <lineage>
        <taxon>Archaea</taxon>
        <taxon>Methanobacteriati</taxon>
        <taxon>Methanobacteriota</taxon>
        <taxon>Stenosarchaea group</taxon>
        <taxon>Halobacteria</taxon>
        <taxon>Halobacteriales</taxon>
        <taxon>Natrialbaceae</taxon>
        <taxon>Natrialba</taxon>
    </lineage>
</organism>
<feature type="disulfide bond" description="Redox-active" evidence="4">
    <location>
        <begin position="88"/>
        <end position="92"/>
    </location>
</feature>
<reference evidence="6 7" key="1">
    <citation type="submission" date="2019-08" db="EMBL/GenBank/DDBJ databases">
        <title>Archaea genome.</title>
        <authorList>
            <person name="Kajale S."/>
            <person name="Shouche Y."/>
            <person name="Deshpande N."/>
            <person name="Sharma A."/>
        </authorList>
    </citation>
    <scope>NUCLEOTIDE SEQUENCE [LARGE SCALE GENOMIC DNA]</scope>
    <source>
        <strain evidence="6 7">ESP3B_9</strain>
    </source>
</reference>
<feature type="domain" description="Thioredoxin" evidence="5">
    <location>
        <begin position="50"/>
        <end position="223"/>
    </location>
</feature>
<dbReference type="CDD" id="cd02968">
    <property type="entry name" value="SCO"/>
    <property type="match status" value="1"/>
</dbReference>
<dbReference type="PROSITE" id="PS51257">
    <property type="entry name" value="PROKAR_LIPOPROTEIN"/>
    <property type="match status" value="1"/>
</dbReference>
<comment type="caution">
    <text evidence="6">The sequence shown here is derived from an EMBL/GenBank/DDBJ whole genome shotgun (WGS) entry which is preliminary data.</text>
</comment>
<dbReference type="PROSITE" id="PS51352">
    <property type="entry name" value="THIOREDOXIN_2"/>
    <property type="match status" value="1"/>
</dbReference>
<evidence type="ECO:0000313" key="6">
    <source>
        <dbReference type="EMBL" id="TYT60940.1"/>
    </source>
</evidence>
<accession>A0A5D5ANF2</accession>
<feature type="binding site" evidence="3">
    <location>
        <position position="88"/>
    </location>
    <ligand>
        <name>Cu cation</name>
        <dbReference type="ChEBI" id="CHEBI:23378"/>
    </ligand>
</feature>
<feature type="binding site" evidence="3">
    <location>
        <position position="184"/>
    </location>
    <ligand>
        <name>Cu cation</name>
        <dbReference type="ChEBI" id="CHEBI:23378"/>
    </ligand>
</feature>
<protein>
    <submittedName>
        <fullName evidence="6">SCO family protein</fullName>
    </submittedName>
</protein>
<dbReference type="RefSeq" id="WP_149082530.1">
    <property type="nucleotide sequence ID" value="NZ_VTAW01000026.1"/>
</dbReference>
<evidence type="ECO:0000313" key="7">
    <source>
        <dbReference type="Proteomes" id="UP000324104"/>
    </source>
</evidence>